<dbReference type="GO" id="GO:0002161">
    <property type="term" value="F:aminoacyl-tRNA deacylase activity"/>
    <property type="evidence" value="ECO:0007669"/>
    <property type="project" value="InterPro"/>
</dbReference>
<name>A0A286DJ42_9ACTN</name>
<dbReference type="Gene3D" id="3.90.960.10">
    <property type="entry name" value="YbaK/aminoacyl-tRNA synthetase-associated domain"/>
    <property type="match status" value="1"/>
</dbReference>
<evidence type="ECO:0000313" key="7">
    <source>
        <dbReference type="Proteomes" id="UP000219072"/>
    </source>
</evidence>
<evidence type="ECO:0000256" key="4">
    <source>
        <dbReference type="PIRNR" id="PIRNR006181"/>
    </source>
</evidence>
<evidence type="ECO:0000256" key="1">
    <source>
        <dbReference type="ARBA" id="ARBA00009798"/>
    </source>
</evidence>
<accession>A0A286DJ42</accession>
<sequence>MAGGRGGGGTPATVAASRAGVAFRTHAYRHDPSADGYGAEAARALGREPARVFKTLVAEVDGALTVALVPVSASLSLKALAAAVGGKRAAMADPAVAERATGYVRGGISPLGQRRRLPTVLDASAAEHPTILVSAGRRGLEIELAPADLAALTDARTAPIAR</sequence>
<dbReference type="PIRSF" id="PIRSF006181">
    <property type="entry name" value="EbsC_YbaK"/>
    <property type="match status" value="1"/>
</dbReference>
<comment type="similarity">
    <text evidence="1 4">Belongs to the prolyl-tRNA editing family. YbaK/EbsC subfamily.</text>
</comment>
<dbReference type="InterPro" id="IPR004369">
    <property type="entry name" value="Prolyl-tRNA_editing_YbaK/EbsC"/>
</dbReference>
<dbReference type="InterPro" id="IPR036754">
    <property type="entry name" value="YbaK/aa-tRNA-synt-asso_dom_sf"/>
</dbReference>
<dbReference type="PANTHER" id="PTHR30411">
    <property type="entry name" value="CYTOPLASMIC PROTEIN"/>
    <property type="match status" value="1"/>
</dbReference>
<evidence type="ECO:0000256" key="2">
    <source>
        <dbReference type="ARBA" id="ARBA00022917"/>
    </source>
</evidence>
<dbReference type="SUPFAM" id="SSF55826">
    <property type="entry name" value="YbaK/ProRS associated domain"/>
    <property type="match status" value="1"/>
</dbReference>
<keyword evidence="3 4" id="KW-0456">Lyase</keyword>
<dbReference type="Proteomes" id="UP000219072">
    <property type="component" value="Unassembled WGS sequence"/>
</dbReference>
<dbReference type="EMBL" id="OCNE01000001">
    <property type="protein sequence ID" value="SOD58621.1"/>
    <property type="molecule type" value="Genomic_DNA"/>
</dbReference>
<dbReference type="EC" id="4.2.-.-" evidence="4"/>
<dbReference type="Pfam" id="PF04073">
    <property type="entry name" value="tRNA_edit"/>
    <property type="match status" value="1"/>
</dbReference>
<feature type="domain" description="YbaK/aminoacyl-tRNA synthetase-associated" evidence="5">
    <location>
        <begin position="39"/>
        <end position="151"/>
    </location>
</feature>
<dbReference type="OrthoDB" id="9809296at2"/>
<organism evidence="6 7">
    <name type="scientific">Streptomyces zhaozhouensis</name>
    <dbReference type="NCBI Taxonomy" id="1300267"/>
    <lineage>
        <taxon>Bacteria</taxon>
        <taxon>Bacillati</taxon>
        <taxon>Actinomycetota</taxon>
        <taxon>Actinomycetes</taxon>
        <taxon>Kitasatosporales</taxon>
        <taxon>Streptomycetaceae</taxon>
        <taxon>Streptomyces</taxon>
    </lineage>
</organism>
<evidence type="ECO:0000259" key="5">
    <source>
        <dbReference type="Pfam" id="PF04073"/>
    </source>
</evidence>
<dbReference type="AlphaFoldDB" id="A0A286DJ42"/>
<keyword evidence="2 4" id="KW-0648">Protein biosynthesis</keyword>
<dbReference type="GO" id="GO:0006412">
    <property type="term" value="P:translation"/>
    <property type="evidence" value="ECO:0007669"/>
    <property type="project" value="UniProtKB-KW"/>
</dbReference>
<evidence type="ECO:0000313" key="6">
    <source>
        <dbReference type="EMBL" id="SOD58621.1"/>
    </source>
</evidence>
<gene>
    <name evidence="6" type="ORF">SAMN06297387_101240</name>
</gene>
<dbReference type="GO" id="GO:0016829">
    <property type="term" value="F:lyase activity"/>
    <property type="evidence" value="ECO:0007669"/>
    <property type="project" value="UniProtKB-KW"/>
</dbReference>
<dbReference type="CDD" id="cd00002">
    <property type="entry name" value="YbaK_deacylase"/>
    <property type="match status" value="1"/>
</dbReference>
<reference evidence="6 7" key="1">
    <citation type="submission" date="2017-09" db="EMBL/GenBank/DDBJ databases">
        <authorList>
            <person name="Ehlers B."/>
            <person name="Leendertz F.H."/>
        </authorList>
    </citation>
    <scope>NUCLEOTIDE SEQUENCE [LARGE SCALE GENOMIC DNA]</scope>
    <source>
        <strain evidence="6 7">CGMCC 4.7095</strain>
    </source>
</reference>
<keyword evidence="7" id="KW-1185">Reference proteome</keyword>
<dbReference type="PANTHER" id="PTHR30411:SF0">
    <property type="entry name" value="CYS-TRNA(PRO)_CYS-TRNA(CYS) DEACYLASE YBAK"/>
    <property type="match status" value="1"/>
</dbReference>
<evidence type="ECO:0000256" key="3">
    <source>
        <dbReference type="ARBA" id="ARBA00023239"/>
    </source>
</evidence>
<protein>
    <recommendedName>
        <fullName evidence="4">Cys-tRNA(Pro)/Cys-tRNA(Cys) deacylase</fullName>
        <ecNumber evidence="4">4.2.-.-</ecNumber>
    </recommendedName>
</protein>
<dbReference type="InterPro" id="IPR007214">
    <property type="entry name" value="YbaK/aa-tRNA-synth-assoc-dom"/>
</dbReference>
<proteinExistence type="inferred from homology"/>
<dbReference type="NCBIfam" id="TIGR00011">
    <property type="entry name" value="YbaK_EbsC"/>
    <property type="match status" value="1"/>
</dbReference>
<dbReference type="RefSeq" id="WP_097229012.1">
    <property type="nucleotide sequence ID" value="NZ_OCNE01000001.1"/>
</dbReference>